<dbReference type="Gene3D" id="3.10.110.10">
    <property type="entry name" value="Ubiquitin Conjugating Enzyme"/>
    <property type="match status" value="1"/>
</dbReference>
<dbReference type="SMART" id="SM00591">
    <property type="entry name" value="RWD"/>
    <property type="match status" value="1"/>
</dbReference>
<dbReference type="Gene3D" id="3.30.200.20">
    <property type="entry name" value="Phosphorylase Kinase, domain 1"/>
    <property type="match status" value="1"/>
</dbReference>
<comment type="catalytic activity">
    <reaction evidence="10">
        <text>L-seryl-[protein] + ATP = O-phospho-L-seryl-[protein] + ADP + H(+)</text>
        <dbReference type="Rhea" id="RHEA:17989"/>
        <dbReference type="Rhea" id="RHEA-COMP:9863"/>
        <dbReference type="Rhea" id="RHEA-COMP:11604"/>
        <dbReference type="ChEBI" id="CHEBI:15378"/>
        <dbReference type="ChEBI" id="CHEBI:29999"/>
        <dbReference type="ChEBI" id="CHEBI:30616"/>
        <dbReference type="ChEBI" id="CHEBI:83421"/>
        <dbReference type="ChEBI" id="CHEBI:456216"/>
        <dbReference type="EC" id="2.7.11.1"/>
    </reaction>
</comment>
<evidence type="ECO:0000256" key="7">
    <source>
        <dbReference type="ARBA" id="ARBA00023193"/>
    </source>
</evidence>
<keyword evidence="2" id="KW-0723">Serine/threonine-protein kinase</keyword>
<feature type="binding site" evidence="12">
    <location>
        <begin position="267"/>
        <end position="275"/>
    </location>
    <ligand>
        <name>ATP</name>
        <dbReference type="ChEBI" id="CHEBI:30616"/>
    </ligand>
</feature>
<gene>
    <name evidence="18" type="ORF">BN9_019790</name>
</gene>
<dbReference type="InterPro" id="IPR017441">
    <property type="entry name" value="Protein_kinase_ATP_BS"/>
</dbReference>
<dbReference type="EMBL" id="CAIX01000016">
    <property type="protein sequence ID" value="CCI41195.1"/>
    <property type="molecule type" value="Genomic_DNA"/>
</dbReference>
<evidence type="ECO:0000259" key="16">
    <source>
        <dbReference type="PROSITE" id="PS50011"/>
    </source>
</evidence>
<dbReference type="InterPro" id="IPR016255">
    <property type="entry name" value="Gcn2"/>
</dbReference>
<keyword evidence="19" id="KW-1185">Reference proteome</keyword>
<dbReference type="EC" id="2.7.11.1" evidence="1"/>
<dbReference type="GO" id="GO:0004694">
    <property type="term" value="F:eukaryotic translation initiation factor 2alpha kinase activity"/>
    <property type="evidence" value="ECO:0007669"/>
    <property type="project" value="InterPro"/>
</dbReference>
<dbReference type="GO" id="GO:0005829">
    <property type="term" value="C:cytosol"/>
    <property type="evidence" value="ECO:0007669"/>
    <property type="project" value="TreeGrafter"/>
</dbReference>
<proteinExistence type="inferred from homology"/>
<dbReference type="PROSITE" id="PS50011">
    <property type="entry name" value="PROTEIN_KINASE_DOM"/>
    <property type="match status" value="1"/>
</dbReference>
<evidence type="ECO:0000256" key="3">
    <source>
        <dbReference type="ARBA" id="ARBA00022679"/>
    </source>
</evidence>
<dbReference type="CDD" id="cd23823">
    <property type="entry name" value="RWD_GCN2"/>
    <property type="match status" value="1"/>
</dbReference>
<dbReference type="Proteomes" id="UP000053237">
    <property type="component" value="Unassembled WGS sequence"/>
</dbReference>
<dbReference type="OrthoDB" id="6778822at2759"/>
<dbReference type="Gene3D" id="3.40.50.800">
    <property type="entry name" value="Anticodon-binding domain"/>
    <property type="match status" value="1"/>
</dbReference>
<evidence type="ECO:0000256" key="11">
    <source>
        <dbReference type="PIRSR" id="PIRSR000660-1"/>
    </source>
</evidence>
<feature type="domain" description="RWD" evidence="17">
    <location>
        <begin position="32"/>
        <end position="140"/>
    </location>
</feature>
<dbReference type="PIRSF" id="PIRSF000660">
    <property type="entry name" value="Ser/Thr_PK_GCN2"/>
    <property type="match status" value="1"/>
</dbReference>
<dbReference type="SUPFAM" id="SSF55681">
    <property type="entry name" value="Class II aaRS and biotin synthetases"/>
    <property type="match status" value="1"/>
</dbReference>
<keyword evidence="14" id="KW-0175">Coiled coil</keyword>
<dbReference type="Pfam" id="PF00069">
    <property type="entry name" value="Pkinase"/>
    <property type="match status" value="3"/>
</dbReference>
<dbReference type="GO" id="GO:0000077">
    <property type="term" value="P:DNA damage checkpoint signaling"/>
    <property type="evidence" value="ECO:0007669"/>
    <property type="project" value="InterPro"/>
</dbReference>
<feature type="compositionally biased region" description="Basic and acidic residues" evidence="15">
    <location>
        <begin position="213"/>
        <end position="229"/>
    </location>
</feature>
<feature type="compositionally biased region" description="Low complexity" evidence="15">
    <location>
        <begin position="231"/>
        <end position="241"/>
    </location>
</feature>
<dbReference type="PANTHER" id="PTHR11042:SF136">
    <property type="entry name" value="EIF-2-ALPHA KINASE GCN2"/>
    <property type="match status" value="1"/>
</dbReference>
<evidence type="ECO:0000256" key="10">
    <source>
        <dbReference type="ARBA" id="ARBA00048679"/>
    </source>
</evidence>
<evidence type="ECO:0000313" key="19">
    <source>
        <dbReference type="Proteomes" id="UP000053237"/>
    </source>
</evidence>
<dbReference type="InterPro" id="IPR024435">
    <property type="entry name" value="HisRS-related_dom"/>
</dbReference>
<evidence type="ECO:0000256" key="4">
    <source>
        <dbReference type="ARBA" id="ARBA00022741"/>
    </source>
</evidence>
<evidence type="ECO:0000313" key="18">
    <source>
        <dbReference type="EMBL" id="CCI41195.1"/>
    </source>
</evidence>
<dbReference type="Pfam" id="PF05773">
    <property type="entry name" value="RWD"/>
    <property type="match status" value="1"/>
</dbReference>
<evidence type="ECO:0000256" key="9">
    <source>
        <dbReference type="ARBA" id="ARBA00047899"/>
    </source>
</evidence>
<comment type="caution">
    <text evidence="18">The sequence shown here is derived from an EMBL/GenBank/DDBJ whole genome shotgun (WGS) entry which is preliminary data.</text>
</comment>
<dbReference type="InterPro" id="IPR045864">
    <property type="entry name" value="aa-tRNA-synth_II/BPL/LPL"/>
</dbReference>
<evidence type="ECO:0000256" key="6">
    <source>
        <dbReference type="ARBA" id="ARBA00022840"/>
    </source>
</evidence>
<keyword evidence="5" id="KW-0418">Kinase</keyword>
<dbReference type="InterPro" id="IPR008271">
    <property type="entry name" value="Ser/Thr_kinase_AS"/>
</dbReference>
<feature type="compositionally biased region" description="Basic residues" evidence="15">
    <location>
        <begin position="1"/>
        <end position="10"/>
    </location>
</feature>
<dbReference type="PROSITE" id="PS00108">
    <property type="entry name" value="PROTEIN_KINASE_ST"/>
    <property type="match status" value="1"/>
</dbReference>
<feature type="region of interest" description="Disordered" evidence="15">
    <location>
        <begin position="201"/>
        <end position="246"/>
    </location>
</feature>
<evidence type="ECO:0000256" key="1">
    <source>
        <dbReference type="ARBA" id="ARBA00012513"/>
    </source>
</evidence>
<organism evidence="18 19">
    <name type="scientific">Albugo candida</name>
    <dbReference type="NCBI Taxonomy" id="65357"/>
    <lineage>
        <taxon>Eukaryota</taxon>
        <taxon>Sar</taxon>
        <taxon>Stramenopiles</taxon>
        <taxon>Oomycota</taxon>
        <taxon>Peronosporomycetes</taxon>
        <taxon>Albuginales</taxon>
        <taxon>Albuginaceae</taxon>
        <taxon>Albugo</taxon>
    </lineage>
</organism>
<dbReference type="InterPro" id="IPR000719">
    <property type="entry name" value="Prot_kinase_dom"/>
</dbReference>
<keyword evidence="7" id="KW-0652">Protein synthesis inhibitor</keyword>
<feature type="region of interest" description="Disordered" evidence="15">
    <location>
        <begin position="1"/>
        <end position="22"/>
    </location>
</feature>
<feature type="coiled-coil region" evidence="14">
    <location>
        <begin position="1018"/>
        <end position="1045"/>
    </location>
</feature>
<feature type="domain" description="Protein kinase" evidence="16">
    <location>
        <begin position="261"/>
        <end position="687"/>
    </location>
</feature>
<dbReference type="InterPro" id="IPR050339">
    <property type="entry name" value="CC_SR_Kinase"/>
</dbReference>
<dbReference type="GO" id="GO:0005634">
    <property type="term" value="C:nucleus"/>
    <property type="evidence" value="ECO:0007669"/>
    <property type="project" value="TreeGrafter"/>
</dbReference>
<dbReference type="GO" id="GO:0017148">
    <property type="term" value="P:negative regulation of translation"/>
    <property type="evidence" value="ECO:0007669"/>
    <property type="project" value="UniProtKB-KW"/>
</dbReference>
<sequence>MGKKKSKKKYTQATSASPNHKSIQLASELKEQEIEALRAIFDSDFILKSATPLYTHIFSVTLESFCEGGNASTLITLDFDLGKLYPVQEIPQISVQILRGLPDSKRIQLEKELLELAEQKKGDVMIYDLIMHAKDFITLQQQDTTRPNVSFFDEMMLRKKQLEAQMRQEEEESRNRQEEQERIQFERLLETIEMERRKQKREWNELKQANKPKNHDTNEKCEENSDHKKNSISVNESNSSDSSDEIDNYVERSTSRYINDFKEIGLLGRGGGGEVVKAQNRLDRQLYAVKKIKLDADDPRTKKKILREVKTISRMQHRHIVRYFQAWIEGDDGHALEEIETDQEDEESLYTRTHSSRYWNIEEEEIGFFDFDGVQRISSKGTNHKGYGKSHSDHTNKSREDLSAYNNISHHSDNDKDWNILEEAYVDASTTTLDKSVKAHEYKKKRYEKLYIQMEYCEGNALREVIDEGSLWNDHNKIWTLFRQILEAIVYIHRQGIIHRDIKPSNIFLDADGYVKLGDFGLAVRPARVLSGQHGEDESVRDSSFQFHMTNSTGSSAADCYAKLKLEKIDITDATPLNVSIDSEYAEESITAGVGTAFYRAPEQEKGHRYDLKADIYSLGVLFFEMWSPPFTTLMERAKALSDLRDLQMLPSTFDAVENVKTIILWMCKANSQERPTSTELLRSSLIPPKLEVESTYLKEALETLTNPQGKLYNQLIDALMNRECEDHIDYTYDHLDSVNHRILHREQHAKTLIQKTLQRIFERHGATEHTTPLLMPKSPVLNYTGIALEFSKASAYLIDGSGLPVMLPFDLTERYARYVARHNLTRMKSYQFARIYRKNVGGGHPRELLEAAVDILWDEKDTFRFLHLESLHMISEVAQSLKCSSFSGSFYLRLSDIRLTNGLLMLSDIPRESRVRKEFLTLVSNEVAAHVHFGASSKAPSTMQHGRWKFLLKQMRAHGMDQTKMEALEAFFTLPEDGMATLSILRREFRTLFANYSTHLKNCVAKGADAKNEIRYLQKKQNQVAQIMRDIQEALAELQVLLQDIEAFSCVAGSACLRIDLGLDPYPRRFCSGLVFQAVSLDSTAGTYKSQSLGAKVFAEGGRYDSLITRFRLPVAHLKKTFVGAIGIRFSMDRLIAGLMTCSNSSNEVKTSGLEVLLRNRPLVLVCSVKVTSDMTLVRMHVATILWRAGINADFVHPESPHLEDLEAYCQQQSIPWMVIIQQHLTQDRNQVKVKSVRNPAEADIVVSCNALSDHLLHLLQNVKVNGEFASGKERNLSVINAETSPHRPKDNNEAAYSSFSAMVDVVLLDKKYGKDRNRRHTETQRMTRRACKWLNTTFSSTGDETMKILSVDVPYSILREFGSIMMLEGESGMEKLFMKFPQHRKIFKQTCEELNTIGLKNARWTRERYVMLHSSCDDRYDLLSFSSLKSN</sequence>
<comment type="catalytic activity">
    <reaction evidence="9">
        <text>L-threonyl-[protein] + ATP = O-phospho-L-threonyl-[protein] + ADP + H(+)</text>
        <dbReference type="Rhea" id="RHEA:46608"/>
        <dbReference type="Rhea" id="RHEA-COMP:11060"/>
        <dbReference type="Rhea" id="RHEA-COMP:11605"/>
        <dbReference type="ChEBI" id="CHEBI:15378"/>
        <dbReference type="ChEBI" id="CHEBI:30013"/>
        <dbReference type="ChEBI" id="CHEBI:30616"/>
        <dbReference type="ChEBI" id="CHEBI:61977"/>
        <dbReference type="ChEBI" id="CHEBI:456216"/>
        <dbReference type="EC" id="2.7.11.1"/>
    </reaction>
</comment>
<dbReference type="Pfam" id="PF12745">
    <property type="entry name" value="HGTP_anticodon2"/>
    <property type="match status" value="1"/>
</dbReference>
<protein>
    <recommendedName>
        <fullName evidence="1">non-specific serine/threonine protein kinase</fullName>
        <ecNumber evidence="1">2.7.11.1</ecNumber>
    </recommendedName>
</protein>
<evidence type="ECO:0000256" key="13">
    <source>
        <dbReference type="PROSITE-ProRule" id="PRU10141"/>
    </source>
</evidence>
<feature type="binding site" evidence="12">
    <location>
        <position position="290"/>
    </location>
    <ligand>
        <name>ATP</name>
        <dbReference type="ChEBI" id="CHEBI:30616"/>
    </ligand>
</feature>
<dbReference type="STRING" id="65357.A0A024G350"/>
<evidence type="ECO:0000256" key="12">
    <source>
        <dbReference type="PIRSR" id="PIRSR000660-2"/>
    </source>
</evidence>
<dbReference type="SUPFAM" id="SSF54495">
    <property type="entry name" value="UBC-like"/>
    <property type="match status" value="1"/>
</dbReference>
<feature type="active site" description="Proton acceptor" evidence="11">
    <location>
        <position position="501"/>
    </location>
</feature>
<comment type="similarity">
    <text evidence="8">Belongs to the protein kinase superfamily. Ser/Thr protein kinase family. GCN2 subfamily.</text>
</comment>
<evidence type="ECO:0000256" key="8">
    <source>
        <dbReference type="ARBA" id="ARBA00037982"/>
    </source>
</evidence>
<dbReference type="Gene3D" id="3.30.930.10">
    <property type="entry name" value="Bira Bifunctional Protein, Domain 2"/>
    <property type="match status" value="1"/>
</dbReference>
<dbReference type="SUPFAM" id="SSF56112">
    <property type="entry name" value="Protein kinase-like (PK-like)"/>
    <property type="match status" value="1"/>
</dbReference>
<dbReference type="GO" id="GO:0005524">
    <property type="term" value="F:ATP binding"/>
    <property type="evidence" value="ECO:0007669"/>
    <property type="project" value="UniProtKB-UniRule"/>
</dbReference>
<accession>A0A024G350</accession>
<dbReference type="InterPro" id="IPR036621">
    <property type="entry name" value="Anticodon-bd_dom_sf"/>
</dbReference>
<dbReference type="PROSITE" id="PS50908">
    <property type="entry name" value="RWD"/>
    <property type="match status" value="1"/>
</dbReference>
<keyword evidence="3" id="KW-0808">Transferase</keyword>
<dbReference type="InterPro" id="IPR011009">
    <property type="entry name" value="Kinase-like_dom_sf"/>
</dbReference>
<dbReference type="PROSITE" id="PS00107">
    <property type="entry name" value="PROTEIN_KINASE_ATP"/>
    <property type="match status" value="1"/>
</dbReference>
<feature type="binding site" evidence="13">
    <location>
        <position position="291"/>
    </location>
    <ligand>
        <name>ATP</name>
        <dbReference type="ChEBI" id="CHEBI:30616"/>
    </ligand>
</feature>
<evidence type="ECO:0000256" key="2">
    <source>
        <dbReference type="ARBA" id="ARBA00022527"/>
    </source>
</evidence>
<feature type="compositionally biased region" description="Basic and acidic residues" evidence="15">
    <location>
        <begin position="390"/>
        <end position="399"/>
    </location>
</feature>
<feature type="region of interest" description="Disordered" evidence="15">
    <location>
        <begin position="380"/>
        <end position="399"/>
    </location>
</feature>
<name>A0A024G350_9STRA</name>
<keyword evidence="6 12" id="KW-0067">ATP-binding</keyword>
<reference evidence="18 19" key="1">
    <citation type="submission" date="2012-05" db="EMBL/GenBank/DDBJ databases">
        <title>Recombination and specialization in a pathogen metapopulation.</title>
        <authorList>
            <person name="Gardiner A."/>
            <person name="Kemen E."/>
            <person name="Schultz-Larsen T."/>
            <person name="MacLean D."/>
            <person name="Van Oosterhout C."/>
            <person name="Jones J.D.G."/>
        </authorList>
    </citation>
    <scope>NUCLEOTIDE SEQUENCE [LARGE SCALE GENOMIC DNA]</scope>
    <source>
        <strain evidence="18 19">Ac Nc2</strain>
    </source>
</reference>
<evidence type="ECO:0000256" key="14">
    <source>
        <dbReference type="SAM" id="Coils"/>
    </source>
</evidence>
<dbReference type="SMART" id="SM00220">
    <property type="entry name" value="S_TKc"/>
    <property type="match status" value="1"/>
</dbReference>
<evidence type="ECO:0000259" key="17">
    <source>
        <dbReference type="PROSITE" id="PS50908"/>
    </source>
</evidence>
<dbReference type="PANTHER" id="PTHR11042">
    <property type="entry name" value="EUKARYOTIC TRANSLATION INITIATION FACTOR 2-ALPHA KINASE EIF2-ALPHA KINASE -RELATED"/>
    <property type="match status" value="1"/>
</dbReference>
<evidence type="ECO:0000256" key="15">
    <source>
        <dbReference type="SAM" id="MobiDB-lite"/>
    </source>
</evidence>
<dbReference type="InterPro" id="IPR006575">
    <property type="entry name" value="RWD_dom"/>
</dbReference>
<evidence type="ECO:0000256" key="5">
    <source>
        <dbReference type="ARBA" id="ARBA00022777"/>
    </source>
</evidence>
<dbReference type="Gene3D" id="1.10.510.10">
    <property type="entry name" value="Transferase(Phosphotransferase) domain 1"/>
    <property type="match status" value="2"/>
</dbReference>
<keyword evidence="4 12" id="KW-0547">Nucleotide-binding</keyword>
<dbReference type="InterPro" id="IPR016135">
    <property type="entry name" value="UBQ-conjugating_enzyme/RWD"/>
</dbReference>
<dbReference type="InParanoid" id="A0A024G350"/>
<feature type="compositionally biased region" description="Polar residues" evidence="15">
    <location>
        <begin position="11"/>
        <end position="22"/>
    </location>
</feature>